<reference evidence="2 3" key="1">
    <citation type="submission" date="2024-08" db="EMBL/GenBank/DDBJ databases">
        <authorList>
            <person name="Lu H."/>
        </authorList>
    </citation>
    <scope>NUCLEOTIDE SEQUENCE [LARGE SCALE GENOMIC DNA]</scope>
    <source>
        <strain evidence="2 3">BYS78W</strain>
    </source>
</reference>
<evidence type="ECO:0000313" key="3">
    <source>
        <dbReference type="Proteomes" id="UP001606134"/>
    </source>
</evidence>
<proteinExistence type="predicted"/>
<dbReference type="NCBIfam" id="TIGR02601">
    <property type="entry name" value="autotrns_rpt"/>
    <property type="match status" value="1"/>
</dbReference>
<protein>
    <submittedName>
        <fullName evidence="2">Autotransporter-associated beta strand repeat-containing protein</fullName>
    </submittedName>
</protein>
<keyword evidence="3" id="KW-1185">Reference proteome</keyword>
<comment type="caution">
    <text evidence="2">The sequence shown here is derived from an EMBL/GenBank/DDBJ whole genome shotgun (WGS) entry which is preliminary data.</text>
</comment>
<dbReference type="EMBL" id="JBIGIC010000081">
    <property type="protein sequence ID" value="MFG6490639.1"/>
    <property type="molecule type" value="Genomic_DNA"/>
</dbReference>
<keyword evidence="1" id="KW-0732">Signal</keyword>
<evidence type="ECO:0000313" key="2">
    <source>
        <dbReference type="EMBL" id="MFG6490639.1"/>
    </source>
</evidence>
<feature type="non-terminal residue" evidence="2">
    <location>
        <position position="1"/>
    </location>
</feature>
<dbReference type="Proteomes" id="UP001606134">
    <property type="component" value="Unassembled WGS sequence"/>
</dbReference>
<dbReference type="InterPro" id="IPR013425">
    <property type="entry name" value="Autotrns_rpt"/>
</dbReference>
<sequence length="91" mass="8782">SQAYNLDTNGQAVTLATALTSSGGSLTKSGTGTLTLTGANTYGTTTISTGTLQVGNGGTTGTLGSGAVTDNAALVFDRSNAFTVSNTISGT</sequence>
<feature type="non-terminal residue" evidence="2">
    <location>
        <position position="91"/>
    </location>
</feature>
<name>A0ABW7HL47_9BURK</name>
<dbReference type="InterPro" id="IPR012332">
    <property type="entry name" value="Autotransporter_pectin_lyase_C"/>
</dbReference>
<accession>A0ABW7HL47</accession>
<dbReference type="Pfam" id="PF12951">
    <property type="entry name" value="PATR"/>
    <property type="match status" value="1"/>
</dbReference>
<organism evidence="2 3">
    <name type="scientific">Pelomonas candidula</name>
    <dbReference type="NCBI Taxonomy" id="3299025"/>
    <lineage>
        <taxon>Bacteria</taxon>
        <taxon>Pseudomonadati</taxon>
        <taxon>Pseudomonadota</taxon>
        <taxon>Betaproteobacteria</taxon>
        <taxon>Burkholderiales</taxon>
        <taxon>Sphaerotilaceae</taxon>
        <taxon>Roseateles</taxon>
    </lineage>
</organism>
<dbReference type="Gene3D" id="2.160.20.20">
    <property type="match status" value="1"/>
</dbReference>
<gene>
    <name evidence="2" type="ORF">ACG04R_28580</name>
</gene>
<evidence type="ECO:0000256" key="1">
    <source>
        <dbReference type="ARBA" id="ARBA00022729"/>
    </source>
</evidence>
<dbReference type="RefSeq" id="WP_394418234.1">
    <property type="nucleotide sequence ID" value="NZ_JBIGIC010000081.1"/>
</dbReference>